<name>A0A9Q3BHX0_9BASI</name>
<gene>
    <name evidence="1" type="ORF">O181_005337</name>
</gene>
<dbReference type="AlphaFoldDB" id="A0A9Q3BHX0"/>
<reference evidence="1" key="1">
    <citation type="submission" date="2021-03" db="EMBL/GenBank/DDBJ databases">
        <title>Draft genome sequence of rust myrtle Austropuccinia psidii MF-1, a brazilian biotype.</title>
        <authorList>
            <person name="Quecine M.C."/>
            <person name="Pachon D.M.R."/>
            <person name="Bonatelli M.L."/>
            <person name="Correr F.H."/>
            <person name="Franceschini L.M."/>
            <person name="Leite T.F."/>
            <person name="Margarido G.R.A."/>
            <person name="Almeida C.A."/>
            <person name="Ferrarezi J.A."/>
            <person name="Labate C.A."/>
        </authorList>
    </citation>
    <scope>NUCLEOTIDE SEQUENCE</scope>
    <source>
        <strain evidence="1">MF-1</strain>
    </source>
</reference>
<dbReference type="OrthoDB" id="2507171at2759"/>
<sequence>MLKSTQRFITFGMELSHRVCDSIDDEVLIPTRAVLTVAKRVKLHKDGNIHKNADGLGRWLLPNDVDNPAYVPEEASPPIPIEGTSVTDLNTTFFQEVRTAIPNIRIVAFHPNYLLNTVKTTL</sequence>
<comment type="caution">
    <text evidence="1">The sequence shown here is derived from an EMBL/GenBank/DDBJ whole genome shotgun (WGS) entry which is preliminary data.</text>
</comment>
<dbReference type="EMBL" id="AVOT02001084">
    <property type="protein sequence ID" value="MBW0465622.1"/>
    <property type="molecule type" value="Genomic_DNA"/>
</dbReference>
<proteinExistence type="predicted"/>
<protein>
    <submittedName>
        <fullName evidence="1">Uncharacterized protein</fullName>
    </submittedName>
</protein>
<accession>A0A9Q3BHX0</accession>
<dbReference type="Proteomes" id="UP000765509">
    <property type="component" value="Unassembled WGS sequence"/>
</dbReference>
<evidence type="ECO:0000313" key="1">
    <source>
        <dbReference type="EMBL" id="MBW0465622.1"/>
    </source>
</evidence>
<keyword evidence="2" id="KW-1185">Reference proteome</keyword>
<evidence type="ECO:0000313" key="2">
    <source>
        <dbReference type="Proteomes" id="UP000765509"/>
    </source>
</evidence>
<organism evidence="1 2">
    <name type="scientific">Austropuccinia psidii MF-1</name>
    <dbReference type="NCBI Taxonomy" id="1389203"/>
    <lineage>
        <taxon>Eukaryota</taxon>
        <taxon>Fungi</taxon>
        <taxon>Dikarya</taxon>
        <taxon>Basidiomycota</taxon>
        <taxon>Pucciniomycotina</taxon>
        <taxon>Pucciniomycetes</taxon>
        <taxon>Pucciniales</taxon>
        <taxon>Sphaerophragmiaceae</taxon>
        <taxon>Austropuccinia</taxon>
    </lineage>
</organism>